<comment type="function">
    <text evidence="9">Part of the tripartite ATP-independent periplasmic (TRAP) transport system.</text>
</comment>
<evidence type="ECO:0000256" key="7">
    <source>
        <dbReference type="ARBA" id="ARBA00023136"/>
    </source>
</evidence>
<evidence type="ECO:0000313" key="12">
    <source>
        <dbReference type="Proteomes" id="UP000249364"/>
    </source>
</evidence>
<organism evidence="11 12">
    <name type="scientific">Roseinatronobacter thiooxidans</name>
    <dbReference type="NCBI Taxonomy" id="121821"/>
    <lineage>
        <taxon>Bacteria</taxon>
        <taxon>Pseudomonadati</taxon>
        <taxon>Pseudomonadota</taxon>
        <taxon>Alphaproteobacteria</taxon>
        <taxon>Rhodobacterales</taxon>
        <taxon>Paracoccaceae</taxon>
        <taxon>Roseinatronobacter</taxon>
    </lineage>
</organism>
<protein>
    <recommendedName>
        <fullName evidence="9">TRAP transporter small permease protein</fullName>
    </recommendedName>
</protein>
<keyword evidence="5 9" id="KW-0812">Transmembrane</keyword>
<keyword evidence="7 9" id="KW-0472">Membrane</keyword>
<comment type="caution">
    <text evidence="11">The sequence shown here is derived from an EMBL/GenBank/DDBJ whole genome shotgun (WGS) entry which is preliminary data.</text>
</comment>
<dbReference type="STRING" id="121821.GCA_001870675_02724"/>
<sequence>MIALSYLMRLINLMNRAIGNLFMWLSVAIVLVCFAVVVERYLFLNTRLWMQDLYPWLNGVMFTAVAGYALYRNDHVRVDIFYRPASTLRKAWLDLLGVCIFLMPFAWVVWSYCFTFVQRSWRLGEASANIGGMPGLWVLKSFILVLAVVIALQGVAMAIRSILIIAGRYDLVPDDYKYKYDTETA</sequence>
<evidence type="ECO:0000256" key="6">
    <source>
        <dbReference type="ARBA" id="ARBA00022989"/>
    </source>
</evidence>
<evidence type="ECO:0000256" key="3">
    <source>
        <dbReference type="ARBA" id="ARBA00022475"/>
    </source>
</evidence>
<evidence type="ECO:0000256" key="2">
    <source>
        <dbReference type="ARBA" id="ARBA00022448"/>
    </source>
</evidence>
<reference evidence="11 12" key="1">
    <citation type="submission" date="2018-06" db="EMBL/GenBank/DDBJ databases">
        <title>Genomic Encyclopedia of Archaeal and Bacterial Type Strains, Phase II (KMG-II): from individual species to whole genera.</title>
        <authorList>
            <person name="Goeker M."/>
        </authorList>
    </citation>
    <scope>NUCLEOTIDE SEQUENCE [LARGE SCALE GENOMIC DNA]</scope>
    <source>
        <strain evidence="11 12">DSM 13087</strain>
    </source>
</reference>
<keyword evidence="6 9" id="KW-1133">Transmembrane helix</keyword>
<evidence type="ECO:0000256" key="4">
    <source>
        <dbReference type="ARBA" id="ARBA00022519"/>
    </source>
</evidence>
<name>A0A2W7QFB6_9RHOB</name>
<keyword evidence="4 9" id="KW-0997">Cell inner membrane</keyword>
<evidence type="ECO:0000313" key="11">
    <source>
        <dbReference type="EMBL" id="PZX47204.1"/>
    </source>
</evidence>
<dbReference type="GO" id="GO:0005886">
    <property type="term" value="C:plasma membrane"/>
    <property type="evidence" value="ECO:0007669"/>
    <property type="project" value="UniProtKB-SubCell"/>
</dbReference>
<comment type="subunit">
    <text evidence="9">The complex comprises the extracytoplasmic solute receptor protein and the two transmembrane proteins.</text>
</comment>
<dbReference type="GO" id="GO:0022857">
    <property type="term" value="F:transmembrane transporter activity"/>
    <property type="evidence" value="ECO:0007669"/>
    <property type="project" value="UniProtKB-UniRule"/>
</dbReference>
<dbReference type="PANTHER" id="PTHR35011">
    <property type="entry name" value="2,3-DIKETO-L-GULONATE TRAP TRANSPORTER SMALL PERMEASE PROTEIN YIAM"/>
    <property type="match status" value="1"/>
</dbReference>
<dbReference type="Pfam" id="PF04290">
    <property type="entry name" value="DctQ"/>
    <property type="match status" value="1"/>
</dbReference>
<dbReference type="InterPro" id="IPR055348">
    <property type="entry name" value="DctQ"/>
</dbReference>
<dbReference type="PANTHER" id="PTHR35011:SF4">
    <property type="entry name" value="SLL1102 PROTEIN"/>
    <property type="match status" value="1"/>
</dbReference>
<dbReference type="OrthoDB" id="9794346at2"/>
<comment type="similarity">
    <text evidence="8 9">Belongs to the TRAP transporter small permease family.</text>
</comment>
<evidence type="ECO:0000259" key="10">
    <source>
        <dbReference type="Pfam" id="PF04290"/>
    </source>
</evidence>
<gene>
    <name evidence="11" type="ORF">LY56_00499</name>
</gene>
<feature type="domain" description="Tripartite ATP-independent periplasmic transporters DctQ component" evidence="10">
    <location>
        <begin position="29"/>
        <end position="162"/>
    </location>
</feature>
<evidence type="ECO:0000256" key="9">
    <source>
        <dbReference type="RuleBase" id="RU369079"/>
    </source>
</evidence>
<comment type="subcellular location">
    <subcellularLocation>
        <location evidence="1 9">Cell inner membrane</location>
        <topology evidence="1 9">Multi-pass membrane protein</topology>
    </subcellularLocation>
</comment>
<dbReference type="InterPro" id="IPR007387">
    <property type="entry name" value="TRAP_DctQ"/>
</dbReference>
<feature type="transmembrane region" description="Helical" evidence="9">
    <location>
        <begin position="53"/>
        <end position="71"/>
    </location>
</feature>
<keyword evidence="3" id="KW-1003">Cell membrane</keyword>
<accession>A0A2W7QFB6</accession>
<evidence type="ECO:0000256" key="1">
    <source>
        <dbReference type="ARBA" id="ARBA00004429"/>
    </source>
</evidence>
<dbReference type="Proteomes" id="UP000249364">
    <property type="component" value="Unassembled WGS sequence"/>
</dbReference>
<feature type="transmembrane region" description="Helical" evidence="9">
    <location>
        <begin position="21"/>
        <end position="41"/>
    </location>
</feature>
<proteinExistence type="inferred from homology"/>
<evidence type="ECO:0000256" key="8">
    <source>
        <dbReference type="ARBA" id="ARBA00038436"/>
    </source>
</evidence>
<keyword evidence="12" id="KW-1185">Reference proteome</keyword>
<feature type="transmembrane region" description="Helical" evidence="9">
    <location>
        <begin position="92"/>
        <end position="117"/>
    </location>
</feature>
<keyword evidence="2 9" id="KW-0813">Transport</keyword>
<dbReference type="AlphaFoldDB" id="A0A2W7QFB6"/>
<dbReference type="EMBL" id="QKZQ01000002">
    <property type="protein sequence ID" value="PZX47204.1"/>
    <property type="molecule type" value="Genomic_DNA"/>
</dbReference>
<feature type="transmembrane region" description="Helical" evidence="9">
    <location>
        <begin position="137"/>
        <end position="159"/>
    </location>
</feature>
<evidence type="ECO:0000256" key="5">
    <source>
        <dbReference type="ARBA" id="ARBA00022692"/>
    </source>
</evidence>
<dbReference type="RefSeq" id="WP_071470493.1">
    <property type="nucleotide sequence ID" value="NZ_MEHT01000044.1"/>
</dbReference>